<dbReference type="OrthoDB" id="124420at2759"/>
<dbReference type="GeneID" id="36396126"/>
<sequence>MIILIVVLLLFAGVVAGFVSKFRIIDRLPAKKDHLENEDGEGDGVEVVVQKSGIDSRLKLALPDLSLIHSGSPIGPIKSSIRCALKELRSRQMVQSLCSRFESRLMKPKNRDASIEDLARKSTAASTPPTKACRRGERTASVVPVSLANKVSEAEIIADRGLFAKSSSSLFGKTTHSDADIDDRQPLLAPNEQMANADDFTSTNSKALTYTEINLELDLHTCSLQPEAEVSNQCDSSLISTRNKRFLGRLDATTSRKPFIKSSKRGTARNSKAFSLKLYNFDDVSNQSATDNNEMKPEICSDYSEKNALARFRQNVPSNGRRARSLAPLSYKL</sequence>
<dbReference type="AlphaFoldDB" id="A0A0P1ASH0"/>
<feature type="signal peptide" evidence="1">
    <location>
        <begin position="1"/>
        <end position="16"/>
    </location>
</feature>
<dbReference type="RefSeq" id="XP_024581099.1">
    <property type="nucleotide sequence ID" value="XM_024730864.1"/>
</dbReference>
<protein>
    <submittedName>
        <fullName evidence="2">RxLR-like protein</fullName>
    </submittedName>
</protein>
<dbReference type="EMBL" id="CCYD01001336">
    <property type="protein sequence ID" value="CEG44730.1"/>
    <property type="molecule type" value="Genomic_DNA"/>
</dbReference>
<evidence type="ECO:0000313" key="2">
    <source>
        <dbReference type="EMBL" id="CEG44730.1"/>
    </source>
</evidence>
<evidence type="ECO:0000256" key="1">
    <source>
        <dbReference type="SAM" id="SignalP"/>
    </source>
</evidence>
<keyword evidence="3" id="KW-1185">Reference proteome</keyword>
<dbReference type="Proteomes" id="UP000054928">
    <property type="component" value="Unassembled WGS sequence"/>
</dbReference>
<feature type="chain" id="PRO_5006058884" evidence="1">
    <location>
        <begin position="17"/>
        <end position="333"/>
    </location>
</feature>
<organism evidence="2 3">
    <name type="scientific">Plasmopara halstedii</name>
    <name type="common">Downy mildew of sunflower</name>
    <dbReference type="NCBI Taxonomy" id="4781"/>
    <lineage>
        <taxon>Eukaryota</taxon>
        <taxon>Sar</taxon>
        <taxon>Stramenopiles</taxon>
        <taxon>Oomycota</taxon>
        <taxon>Peronosporomycetes</taxon>
        <taxon>Peronosporales</taxon>
        <taxon>Peronosporaceae</taxon>
        <taxon>Plasmopara</taxon>
    </lineage>
</organism>
<proteinExistence type="predicted"/>
<dbReference type="OMA" id="CEPFVDE"/>
<name>A0A0P1ASH0_PLAHL</name>
<keyword evidence="1" id="KW-0732">Signal</keyword>
<accession>A0A0P1ASH0</accession>
<evidence type="ECO:0000313" key="3">
    <source>
        <dbReference type="Proteomes" id="UP000054928"/>
    </source>
</evidence>
<reference evidence="3" key="1">
    <citation type="submission" date="2014-09" db="EMBL/GenBank/DDBJ databases">
        <authorList>
            <person name="Sharma Rahul"/>
            <person name="Thines Marco"/>
        </authorList>
    </citation>
    <scope>NUCLEOTIDE SEQUENCE [LARGE SCALE GENOMIC DNA]</scope>
</reference>